<evidence type="ECO:0000259" key="14">
    <source>
        <dbReference type="PROSITE" id="PS50011"/>
    </source>
</evidence>
<evidence type="ECO:0000313" key="16">
    <source>
        <dbReference type="EMBL" id="JAC65950.1"/>
    </source>
</evidence>
<keyword evidence="4" id="KW-0597">Phosphoprotein</keyword>
<dbReference type="PANTHER" id="PTHR22988">
    <property type="entry name" value="MYOTONIC DYSTROPHY S/T KINASE-RELATED"/>
    <property type="match status" value="1"/>
</dbReference>
<dbReference type="Gene3D" id="3.30.200.20">
    <property type="entry name" value="Phosphorylase Kinase, domain 1"/>
    <property type="match status" value="1"/>
</dbReference>
<evidence type="ECO:0000256" key="4">
    <source>
        <dbReference type="ARBA" id="ARBA00022553"/>
    </source>
</evidence>
<comment type="similarity">
    <text evidence="1">Belongs to the protein kinase superfamily. AGC Ser/Thr protein kinase family.</text>
</comment>
<organism evidence="16">
    <name type="scientific">Tetraselmis sp. GSL018</name>
    <dbReference type="NCBI Taxonomy" id="582737"/>
    <lineage>
        <taxon>Eukaryota</taxon>
        <taxon>Viridiplantae</taxon>
        <taxon>Chlorophyta</taxon>
        <taxon>core chlorophytes</taxon>
        <taxon>Chlorodendrophyceae</taxon>
        <taxon>Chlorodendrales</taxon>
        <taxon>Chlorodendraceae</taxon>
        <taxon>Tetraselmis</taxon>
    </lineage>
</organism>
<name>A0A061R5I5_9CHLO</name>
<dbReference type="PANTHER" id="PTHR22988:SF76">
    <property type="entry name" value="CHROMOSOME UNDETERMINED SCAFFOLD_135, WHOLE GENOME SHOTGUN SEQUENCE"/>
    <property type="match status" value="1"/>
</dbReference>
<dbReference type="PROSITE" id="PS00107">
    <property type="entry name" value="PROTEIN_KINASE_ATP"/>
    <property type="match status" value="1"/>
</dbReference>
<dbReference type="InterPro" id="IPR011009">
    <property type="entry name" value="Kinase-like_dom_sf"/>
</dbReference>
<dbReference type="SMART" id="SM00220">
    <property type="entry name" value="S_TKc"/>
    <property type="match status" value="1"/>
</dbReference>
<keyword evidence="6 11" id="KW-0547">Nucleotide-binding</keyword>
<keyword evidence="5" id="KW-0808">Transferase</keyword>
<dbReference type="InterPro" id="IPR000961">
    <property type="entry name" value="AGC-kinase_C"/>
</dbReference>
<evidence type="ECO:0000256" key="10">
    <source>
        <dbReference type="ARBA" id="ARBA00048679"/>
    </source>
</evidence>
<feature type="binding site" evidence="11">
    <location>
        <position position="171"/>
    </location>
    <ligand>
        <name>ATP</name>
        <dbReference type="ChEBI" id="CHEBI:30616"/>
    </ligand>
</feature>
<evidence type="ECO:0000256" key="12">
    <source>
        <dbReference type="SAM" id="Coils"/>
    </source>
</evidence>
<evidence type="ECO:0000256" key="1">
    <source>
        <dbReference type="ARBA" id="ARBA00009903"/>
    </source>
</evidence>
<feature type="compositionally biased region" description="Polar residues" evidence="13">
    <location>
        <begin position="526"/>
        <end position="538"/>
    </location>
</feature>
<feature type="domain" description="AGC-kinase C-terminal" evidence="15">
    <location>
        <begin position="440"/>
        <end position="506"/>
    </location>
</feature>
<sequence>MLQSPGGPNPLSAAQSGRPASPGNNEGGEKMTWLRPFSAKLKSNRNQNSHQAAPPGGGNAPPSEASEQTKKRVEAAKMYIENMYQQQQSMRQGKMERLRALEQRLQDASLTEQEREALKQGFQRREADLTRLQRQKMSAEDFEMLTIIGRGAFGEVRVCREKSSGKIMAMKKLKKSEMVRRGQVDHVRAERNLLAEVNSRTVVKLFYSFQDEEFLYLLMEYLPGGDMMTLLMRKDTLTEQETRFYIAQTVLAIEAVHRHNYIHRDIKPDNLLLDASGHMKLSDFGLCKPIDCSKLPTLLETEESEMSIEGDAAAGRVRDQAEQLAHWQQNRRNLAFSTVGTPDYIAPEVLLKKGYGLECDWWSVGAIMYEMMVGYPPFYSDDPMQTCRKIVNWKTHLKFPSEARLPPAAKDLMQRLMTDADHRLGTQGGVNEIKSHAFFQGVEWDKLYDMTAPYQPVVQHELDTRNFEQFGEDQNMQGAGARRWSKKDMNFIGYTYKNWEAVEQPGEQLSPETMMRLGRKKGARPSLSQVQSTFSSIGLDSPKK</sequence>
<reference evidence="16" key="1">
    <citation type="submission" date="2014-05" db="EMBL/GenBank/DDBJ databases">
        <title>The transcriptome of the halophilic microalga Tetraselmis sp. GSL018 isolated from the Great Salt Lake, Utah.</title>
        <authorList>
            <person name="Jinkerson R.E."/>
            <person name="D'Adamo S."/>
            <person name="Posewitz M.C."/>
        </authorList>
    </citation>
    <scope>NUCLEOTIDE SEQUENCE</scope>
    <source>
        <strain evidence="16">GSL018</strain>
    </source>
</reference>
<keyword evidence="12" id="KW-0175">Coiled coil</keyword>
<evidence type="ECO:0000256" key="6">
    <source>
        <dbReference type="ARBA" id="ARBA00022741"/>
    </source>
</evidence>
<dbReference type="InterPro" id="IPR050839">
    <property type="entry name" value="Rho-assoc_Ser/Thr_Kinase"/>
</dbReference>
<dbReference type="InterPro" id="IPR000719">
    <property type="entry name" value="Prot_kinase_dom"/>
</dbReference>
<keyword evidence="8 11" id="KW-0067">ATP-binding</keyword>
<evidence type="ECO:0000256" key="11">
    <source>
        <dbReference type="PROSITE-ProRule" id="PRU10141"/>
    </source>
</evidence>
<dbReference type="GO" id="GO:0005524">
    <property type="term" value="F:ATP binding"/>
    <property type="evidence" value="ECO:0007669"/>
    <property type="project" value="UniProtKB-UniRule"/>
</dbReference>
<feature type="coiled-coil region" evidence="12">
    <location>
        <begin position="84"/>
        <end position="111"/>
    </location>
</feature>
<evidence type="ECO:0000256" key="7">
    <source>
        <dbReference type="ARBA" id="ARBA00022777"/>
    </source>
</evidence>
<feature type="region of interest" description="Disordered" evidence="13">
    <location>
        <begin position="1"/>
        <end position="71"/>
    </location>
</feature>
<gene>
    <name evidence="16" type="primary">STK38</name>
    <name evidence="16" type="ORF">TSPGSL018_14837</name>
</gene>
<proteinExistence type="inferred from homology"/>
<evidence type="ECO:0000259" key="15">
    <source>
        <dbReference type="PROSITE" id="PS51285"/>
    </source>
</evidence>
<dbReference type="SUPFAM" id="SSF56112">
    <property type="entry name" value="Protein kinase-like (PK-like)"/>
    <property type="match status" value="1"/>
</dbReference>
<dbReference type="AlphaFoldDB" id="A0A061R5I5"/>
<feature type="region of interest" description="Disordered" evidence="13">
    <location>
        <begin position="507"/>
        <end position="544"/>
    </location>
</feature>
<evidence type="ECO:0000256" key="3">
    <source>
        <dbReference type="ARBA" id="ARBA00022527"/>
    </source>
</evidence>
<dbReference type="InterPro" id="IPR008271">
    <property type="entry name" value="Ser/Thr_kinase_AS"/>
</dbReference>
<keyword evidence="7 16" id="KW-0418">Kinase</keyword>
<dbReference type="EMBL" id="GBEZ01020744">
    <property type="protein sequence ID" value="JAC65950.1"/>
    <property type="molecule type" value="Transcribed_RNA"/>
</dbReference>
<accession>A0A061R5I5</accession>
<dbReference type="InterPro" id="IPR059233">
    <property type="entry name" value="MobB_NdrA/B/Cbk1"/>
</dbReference>
<comment type="catalytic activity">
    <reaction evidence="9">
        <text>L-threonyl-[protein] + ATP = O-phospho-L-threonyl-[protein] + ADP + H(+)</text>
        <dbReference type="Rhea" id="RHEA:46608"/>
        <dbReference type="Rhea" id="RHEA-COMP:11060"/>
        <dbReference type="Rhea" id="RHEA-COMP:11605"/>
        <dbReference type="ChEBI" id="CHEBI:15378"/>
        <dbReference type="ChEBI" id="CHEBI:30013"/>
        <dbReference type="ChEBI" id="CHEBI:30616"/>
        <dbReference type="ChEBI" id="CHEBI:61977"/>
        <dbReference type="ChEBI" id="CHEBI:456216"/>
        <dbReference type="EC" id="2.7.11.1"/>
    </reaction>
</comment>
<dbReference type="CDD" id="cd05599">
    <property type="entry name" value="STKc_NDR_like"/>
    <property type="match status" value="1"/>
</dbReference>
<comment type="catalytic activity">
    <reaction evidence="10">
        <text>L-seryl-[protein] + ATP = O-phospho-L-seryl-[protein] + ADP + H(+)</text>
        <dbReference type="Rhea" id="RHEA:17989"/>
        <dbReference type="Rhea" id="RHEA-COMP:9863"/>
        <dbReference type="Rhea" id="RHEA-COMP:11604"/>
        <dbReference type="ChEBI" id="CHEBI:15378"/>
        <dbReference type="ChEBI" id="CHEBI:29999"/>
        <dbReference type="ChEBI" id="CHEBI:30616"/>
        <dbReference type="ChEBI" id="CHEBI:83421"/>
        <dbReference type="ChEBI" id="CHEBI:456216"/>
        <dbReference type="EC" id="2.7.11.1"/>
    </reaction>
</comment>
<dbReference type="FunFam" id="3.30.200.20:FF:000102">
    <property type="entry name" value="Non-specific serine/threonine protein kinase"/>
    <property type="match status" value="1"/>
</dbReference>
<dbReference type="EC" id="2.7.11.1" evidence="2"/>
<dbReference type="GO" id="GO:0004674">
    <property type="term" value="F:protein serine/threonine kinase activity"/>
    <property type="evidence" value="ECO:0007669"/>
    <property type="project" value="UniProtKB-KW"/>
</dbReference>
<evidence type="ECO:0000256" key="5">
    <source>
        <dbReference type="ARBA" id="ARBA00022679"/>
    </source>
</evidence>
<evidence type="ECO:0000256" key="13">
    <source>
        <dbReference type="SAM" id="MobiDB-lite"/>
    </source>
</evidence>
<dbReference type="InterPro" id="IPR017441">
    <property type="entry name" value="Protein_kinase_ATP_BS"/>
</dbReference>
<dbReference type="PROSITE" id="PS00108">
    <property type="entry name" value="PROTEIN_KINASE_ST"/>
    <property type="match status" value="1"/>
</dbReference>
<dbReference type="Gene3D" id="1.10.510.10">
    <property type="entry name" value="Transferase(Phosphotransferase) domain 1"/>
    <property type="match status" value="1"/>
</dbReference>
<dbReference type="PROSITE" id="PS50011">
    <property type="entry name" value="PROTEIN_KINASE_DOM"/>
    <property type="match status" value="1"/>
</dbReference>
<dbReference type="PROSITE" id="PS51285">
    <property type="entry name" value="AGC_KINASE_CTER"/>
    <property type="match status" value="1"/>
</dbReference>
<protein>
    <recommendedName>
        <fullName evidence="2">non-specific serine/threonine protein kinase</fullName>
        <ecNumber evidence="2">2.7.11.1</ecNumber>
    </recommendedName>
</protein>
<evidence type="ECO:0000256" key="8">
    <source>
        <dbReference type="ARBA" id="ARBA00022840"/>
    </source>
</evidence>
<dbReference type="SMART" id="SM00133">
    <property type="entry name" value="S_TK_X"/>
    <property type="match status" value="1"/>
</dbReference>
<dbReference type="FunFam" id="1.10.510.10:FF:000057">
    <property type="entry name" value="Non-specific serine/threonine protein kinase"/>
    <property type="match status" value="1"/>
</dbReference>
<keyword evidence="3" id="KW-0723">Serine/threonine-protein kinase</keyword>
<feature type="domain" description="Protein kinase" evidence="14">
    <location>
        <begin position="142"/>
        <end position="439"/>
    </location>
</feature>
<dbReference type="CDD" id="cd21742">
    <property type="entry name" value="MobB_NDR_LATS-like"/>
    <property type="match status" value="1"/>
</dbReference>
<dbReference type="FunFam" id="1.10.510.10:FF:000042">
    <property type="entry name" value="Non-specific serine/threonine protein kinase"/>
    <property type="match status" value="1"/>
</dbReference>
<evidence type="ECO:0000256" key="9">
    <source>
        <dbReference type="ARBA" id="ARBA00047899"/>
    </source>
</evidence>
<dbReference type="Pfam" id="PF00069">
    <property type="entry name" value="Pkinase"/>
    <property type="match status" value="2"/>
</dbReference>
<evidence type="ECO:0000256" key="2">
    <source>
        <dbReference type="ARBA" id="ARBA00012513"/>
    </source>
</evidence>